<protein>
    <submittedName>
        <fullName evidence="4">Gep protein</fullName>
    </submittedName>
</protein>
<dbReference type="Gene3D" id="2.170.15.10">
    <property type="entry name" value="Proaerolysin, chain A, domain 3"/>
    <property type="match status" value="1"/>
</dbReference>
<dbReference type="PANTHER" id="PTHR11818:SF103">
    <property type="entry name" value="BETA_GAMMA CRYSTALLIN 'GREEK KEY' DOMAIN-CONTAINING PROTEIN"/>
    <property type="match status" value="1"/>
</dbReference>
<evidence type="ECO:0000259" key="3">
    <source>
        <dbReference type="PROSITE" id="PS50915"/>
    </source>
</evidence>
<feature type="domain" description="Beta/gamma crystallin 'Greek key'" evidence="3">
    <location>
        <begin position="133"/>
        <end position="175"/>
    </location>
</feature>
<dbReference type="AlphaFoldDB" id="Q9PVY5"/>
<dbReference type="GO" id="GO:0005212">
    <property type="term" value="F:structural constituent of eye lens"/>
    <property type="evidence" value="ECO:0007669"/>
    <property type="project" value="TreeGrafter"/>
</dbReference>
<dbReference type="SMART" id="SM00247">
    <property type="entry name" value="XTALbg"/>
    <property type="match status" value="2"/>
</dbReference>
<evidence type="ECO:0000256" key="1">
    <source>
        <dbReference type="ARBA" id="ARBA00009646"/>
    </source>
</evidence>
<dbReference type="Gene3D" id="2.60.20.10">
    <property type="entry name" value="Crystallins"/>
    <property type="match status" value="2"/>
</dbReference>
<name>Q9PVY5_CYNPY</name>
<dbReference type="GO" id="GO:0002088">
    <property type="term" value="P:lens development in camera-type eye"/>
    <property type="evidence" value="ECO:0007669"/>
    <property type="project" value="TreeGrafter"/>
</dbReference>
<gene>
    <name evidence="4" type="primary">gep</name>
</gene>
<evidence type="ECO:0000313" key="4">
    <source>
        <dbReference type="EMBL" id="BAA85464.1"/>
    </source>
</evidence>
<dbReference type="InterPro" id="IPR001064">
    <property type="entry name" value="Beta/gamma_crystallin"/>
</dbReference>
<feature type="domain" description="Beta/gamma crystallin 'Greek key'" evidence="3">
    <location>
        <begin position="43"/>
        <end position="87"/>
    </location>
</feature>
<sequence length="348" mass="38985">MDSITVYEGRKLRGLHKTFTADVPDLTKECFNDCISSVKVVGQPWILYEHPNYQGRCIALEEGEHSHLPFSFLSSLTDKISSLKLITDDLINPQITVYENMHEGGKALVLTQESDMVFGGMNNKISSHRVQSGAWVLYENREKRGRCIVARAGEYLANYCDIGFNDQVSYVYPLRPGECTVTATILWDKKVESVRNLQIEQYSYTNSTDTEQQFTVTCTKEFEKYASHSFEFSNDTSLRAGVAFPLNGIVNIEGEVSNTFRVTKGETKSFTMKNKSELSTPVTVTPGTKAIVNFFCKEITISVPVELKIIRGGKTYTETGTYRCESSTAINTDVQYLPVVTQNDGAPL</sequence>
<dbReference type="InterPro" id="IPR050252">
    <property type="entry name" value="Beta/Gamma-Crystallin"/>
</dbReference>
<dbReference type="InterPro" id="IPR011024">
    <property type="entry name" value="G_crystallin-like"/>
</dbReference>
<evidence type="ECO:0000256" key="2">
    <source>
        <dbReference type="ARBA" id="ARBA00022737"/>
    </source>
</evidence>
<comment type="similarity">
    <text evidence="1">Belongs to the beta/gamma-crystallin family.</text>
</comment>
<dbReference type="GO" id="GO:0007601">
    <property type="term" value="P:visual perception"/>
    <property type="evidence" value="ECO:0007669"/>
    <property type="project" value="TreeGrafter"/>
</dbReference>
<dbReference type="PANTHER" id="PTHR11818">
    <property type="entry name" value="BETA/GAMMA CRYSTALLIN"/>
    <property type="match status" value="1"/>
</dbReference>
<keyword evidence="2" id="KW-0677">Repeat</keyword>
<reference evidence="4" key="1">
    <citation type="journal article" date="1998" name="Dev. Growth Differ.">
        <title>Isolation and characterization of a gene expressed mainly in the gastric epithelium, a novel member of the ep37 family that belongs to the betagamma-crystallin superfamily.</title>
        <authorList>
            <person name="Ogawa M."/>
            <person name="Takahashi T.C."/>
            <person name="Takabatake T."/>
            <person name="Takeshima K."/>
        </authorList>
    </citation>
    <scope>NUCLEOTIDE SEQUENCE</scope>
    <source>
        <tissue evidence="4">Stomach</tissue>
    </source>
</reference>
<dbReference type="SUPFAM" id="SSF49695">
    <property type="entry name" value="gamma-Crystallin-like"/>
    <property type="match status" value="1"/>
</dbReference>
<dbReference type="SUPFAM" id="SSF56973">
    <property type="entry name" value="Aerolisin/ETX pore-forming domain"/>
    <property type="match status" value="1"/>
</dbReference>
<dbReference type="EMBL" id="AB006438">
    <property type="protein sequence ID" value="BAA85464.1"/>
    <property type="molecule type" value="mRNA"/>
</dbReference>
<organism evidence="4">
    <name type="scientific">Cynops pyrrhogaster</name>
    <name type="common">Japanese fire-bellied newt</name>
    <name type="synonym">Molge pyrrhogaster</name>
    <dbReference type="NCBI Taxonomy" id="8330"/>
    <lineage>
        <taxon>Eukaryota</taxon>
        <taxon>Metazoa</taxon>
        <taxon>Chordata</taxon>
        <taxon>Craniata</taxon>
        <taxon>Vertebrata</taxon>
        <taxon>Euteleostomi</taxon>
        <taxon>Amphibia</taxon>
        <taxon>Batrachia</taxon>
        <taxon>Caudata</taxon>
        <taxon>Salamandroidea</taxon>
        <taxon>Salamandridae</taxon>
        <taxon>Pleurodelinae</taxon>
        <taxon>Cynops</taxon>
    </lineage>
</organism>
<dbReference type="SMR" id="Q9PVY5"/>
<dbReference type="PROSITE" id="PS50915">
    <property type="entry name" value="CRYSTALLIN_BETA_GAMMA"/>
    <property type="match status" value="2"/>
</dbReference>
<dbReference type="Pfam" id="PF00030">
    <property type="entry name" value="Crystall"/>
    <property type="match status" value="2"/>
</dbReference>
<accession>Q9PVY5</accession>
<proteinExistence type="evidence at transcript level"/>